<evidence type="ECO:0000313" key="1">
    <source>
        <dbReference type="EMBL" id="KAF8914309.1"/>
    </source>
</evidence>
<evidence type="ECO:0000313" key="2">
    <source>
        <dbReference type="Proteomes" id="UP000724874"/>
    </source>
</evidence>
<name>A0A9P5TU56_GYMJU</name>
<sequence length="76" mass="8520">MTWKPSCKMGSAKWLYDGVCSDPAMFGKMIGLDGPPTFKMKKIPSSEFENLIGDLDVAIRYTFFLSLKCRATYGVQ</sequence>
<gene>
    <name evidence="1" type="ORF">CPB84DRAFT_1758937</name>
</gene>
<dbReference type="OrthoDB" id="5370359at2759"/>
<proteinExistence type="predicted"/>
<reference evidence="1" key="1">
    <citation type="submission" date="2020-11" db="EMBL/GenBank/DDBJ databases">
        <authorList>
            <consortium name="DOE Joint Genome Institute"/>
            <person name="Ahrendt S."/>
            <person name="Riley R."/>
            <person name="Andreopoulos W."/>
            <person name="LaButti K."/>
            <person name="Pangilinan J."/>
            <person name="Ruiz-duenas F.J."/>
            <person name="Barrasa J.M."/>
            <person name="Sanchez-Garcia M."/>
            <person name="Camarero S."/>
            <person name="Miyauchi S."/>
            <person name="Serrano A."/>
            <person name="Linde D."/>
            <person name="Babiker R."/>
            <person name="Drula E."/>
            <person name="Ayuso-Fernandez I."/>
            <person name="Pacheco R."/>
            <person name="Padilla G."/>
            <person name="Ferreira P."/>
            <person name="Barriuso J."/>
            <person name="Kellner H."/>
            <person name="Castanera R."/>
            <person name="Alfaro M."/>
            <person name="Ramirez L."/>
            <person name="Pisabarro A.G."/>
            <person name="Kuo A."/>
            <person name="Tritt A."/>
            <person name="Lipzen A."/>
            <person name="He G."/>
            <person name="Yan M."/>
            <person name="Ng V."/>
            <person name="Cullen D."/>
            <person name="Martin F."/>
            <person name="Rosso M.-N."/>
            <person name="Henrissat B."/>
            <person name="Hibbett D."/>
            <person name="Martinez A.T."/>
            <person name="Grigoriev I.V."/>
        </authorList>
    </citation>
    <scope>NUCLEOTIDE SEQUENCE</scope>
    <source>
        <strain evidence="1">AH 44721</strain>
    </source>
</reference>
<dbReference type="Proteomes" id="UP000724874">
    <property type="component" value="Unassembled WGS sequence"/>
</dbReference>
<dbReference type="EMBL" id="JADNYJ010000001">
    <property type="protein sequence ID" value="KAF8914309.1"/>
    <property type="molecule type" value="Genomic_DNA"/>
</dbReference>
<organism evidence="1 2">
    <name type="scientific">Gymnopilus junonius</name>
    <name type="common">Spectacular rustgill mushroom</name>
    <name type="synonym">Gymnopilus spectabilis subsp. junonius</name>
    <dbReference type="NCBI Taxonomy" id="109634"/>
    <lineage>
        <taxon>Eukaryota</taxon>
        <taxon>Fungi</taxon>
        <taxon>Dikarya</taxon>
        <taxon>Basidiomycota</taxon>
        <taxon>Agaricomycotina</taxon>
        <taxon>Agaricomycetes</taxon>
        <taxon>Agaricomycetidae</taxon>
        <taxon>Agaricales</taxon>
        <taxon>Agaricineae</taxon>
        <taxon>Hymenogastraceae</taxon>
        <taxon>Gymnopilus</taxon>
    </lineage>
</organism>
<keyword evidence="2" id="KW-1185">Reference proteome</keyword>
<comment type="caution">
    <text evidence="1">The sequence shown here is derived from an EMBL/GenBank/DDBJ whole genome shotgun (WGS) entry which is preliminary data.</text>
</comment>
<protein>
    <submittedName>
        <fullName evidence="1">Uncharacterized protein</fullName>
    </submittedName>
</protein>
<dbReference type="AlphaFoldDB" id="A0A9P5TU56"/>
<accession>A0A9P5TU56</accession>